<dbReference type="OrthoDB" id="9762066at2"/>
<dbReference type="InterPro" id="IPR032312">
    <property type="entry name" value="LacZ_4"/>
</dbReference>
<accession>A0A172TEA6</accession>
<dbReference type="Pfam" id="PF02836">
    <property type="entry name" value="Glyco_hydro_2_C"/>
    <property type="match status" value="1"/>
</dbReference>
<dbReference type="Pfam" id="PF02929">
    <property type="entry name" value="Bgal_small_N"/>
    <property type="match status" value="1"/>
</dbReference>
<feature type="domain" description="Beta galactosidase small chain/" evidence="9">
    <location>
        <begin position="738"/>
        <end position="1005"/>
    </location>
</feature>
<evidence type="ECO:0000256" key="8">
    <source>
        <dbReference type="RuleBase" id="RU361154"/>
    </source>
</evidence>
<dbReference type="PATRIC" id="fig|1178515.4.peg.283"/>
<dbReference type="InterPro" id="IPR013783">
    <property type="entry name" value="Ig-like_fold"/>
</dbReference>
<dbReference type="KEGG" id="pswu:SY83_01535"/>
<dbReference type="Gene3D" id="2.60.120.260">
    <property type="entry name" value="Galactose-binding domain-like"/>
    <property type="match status" value="1"/>
</dbReference>
<dbReference type="RefSeq" id="WP_068603600.1">
    <property type="nucleotide sequence ID" value="NZ_CP011388.1"/>
</dbReference>
<dbReference type="InterPro" id="IPR023230">
    <property type="entry name" value="Glyco_hydro_2_CS"/>
</dbReference>
<evidence type="ECO:0000313" key="11">
    <source>
        <dbReference type="Proteomes" id="UP000076927"/>
    </source>
</evidence>
<dbReference type="Gene3D" id="3.20.20.80">
    <property type="entry name" value="Glycosidases"/>
    <property type="match status" value="1"/>
</dbReference>
<dbReference type="Pfam" id="PF16353">
    <property type="entry name" value="LacZ_4"/>
    <property type="match status" value="1"/>
</dbReference>
<protein>
    <recommendedName>
        <fullName evidence="4 8">Beta-galactosidase</fullName>
        <ecNumber evidence="3 8">3.2.1.23</ecNumber>
    </recommendedName>
    <alternativeName>
        <fullName evidence="7 8">Lactase</fullName>
    </alternativeName>
</protein>
<dbReference type="FunFam" id="3.20.20.80:FF:000018">
    <property type="entry name" value="Beta-galactosidase"/>
    <property type="match status" value="1"/>
</dbReference>
<dbReference type="GO" id="GO:0004565">
    <property type="term" value="F:beta-galactosidase activity"/>
    <property type="evidence" value="ECO:0007669"/>
    <property type="project" value="UniProtKB-EC"/>
</dbReference>
<dbReference type="EMBL" id="CP011388">
    <property type="protein sequence ID" value="ANE45227.1"/>
    <property type="molecule type" value="Genomic_DNA"/>
</dbReference>
<dbReference type="PANTHER" id="PTHR46323:SF2">
    <property type="entry name" value="BETA-GALACTOSIDASE"/>
    <property type="match status" value="1"/>
</dbReference>
<evidence type="ECO:0000256" key="2">
    <source>
        <dbReference type="ARBA" id="ARBA00007401"/>
    </source>
</evidence>
<dbReference type="SUPFAM" id="SSF74650">
    <property type="entry name" value="Galactose mutarotase-like"/>
    <property type="match status" value="1"/>
</dbReference>
<dbReference type="SUPFAM" id="SSF49785">
    <property type="entry name" value="Galactose-binding domain-like"/>
    <property type="match status" value="1"/>
</dbReference>
<dbReference type="InterPro" id="IPR014718">
    <property type="entry name" value="GH-type_carb-bd"/>
</dbReference>
<dbReference type="Gene3D" id="2.70.98.10">
    <property type="match status" value="1"/>
</dbReference>
<dbReference type="InterPro" id="IPR008979">
    <property type="entry name" value="Galactose-bd-like_sf"/>
</dbReference>
<dbReference type="PRINTS" id="PR00132">
    <property type="entry name" value="GLHYDRLASE2"/>
</dbReference>
<proteinExistence type="inferred from homology"/>
<dbReference type="EC" id="3.2.1.23" evidence="3 8"/>
<evidence type="ECO:0000256" key="3">
    <source>
        <dbReference type="ARBA" id="ARBA00012756"/>
    </source>
</evidence>
<name>A0A172TEA6_9BACL</name>
<dbReference type="GO" id="GO:0030246">
    <property type="term" value="F:carbohydrate binding"/>
    <property type="evidence" value="ECO:0007669"/>
    <property type="project" value="InterPro"/>
</dbReference>
<evidence type="ECO:0000259" key="9">
    <source>
        <dbReference type="SMART" id="SM01038"/>
    </source>
</evidence>
<gene>
    <name evidence="10" type="ORF">SY83_01535</name>
</gene>
<dbReference type="Proteomes" id="UP000076927">
    <property type="component" value="Chromosome"/>
</dbReference>
<dbReference type="PANTHER" id="PTHR46323">
    <property type="entry name" value="BETA-GALACTOSIDASE"/>
    <property type="match status" value="1"/>
</dbReference>
<dbReference type="InterPro" id="IPR004199">
    <property type="entry name" value="B-gal_small/dom_5"/>
</dbReference>
<dbReference type="AlphaFoldDB" id="A0A172TEA6"/>
<evidence type="ECO:0000256" key="5">
    <source>
        <dbReference type="ARBA" id="ARBA00022801"/>
    </source>
</evidence>
<dbReference type="InterPro" id="IPR006103">
    <property type="entry name" value="Glyco_hydro_2_cat"/>
</dbReference>
<dbReference type="STRING" id="1178515.SY83_01535"/>
<evidence type="ECO:0000256" key="4">
    <source>
        <dbReference type="ARBA" id="ARBA00013303"/>
    </source>
</evidence>
<evidence type="ECO:0000256" key="7">
    <source>
        <dbReference type="ARBA" id="ARBA00032230"/>
    </source>
</evidence>
<evidence type="ECO:0000313" key="10">
    <source>
        <dbReference type="EMBL" id="ANE45227.1"/>
    </source>
</evidence>
<evidence type="ECO:0000256" key="1">
    <source>
        <dbReference type="ARBA" id="ARBA00001412"/>
    </source>
</evidence>
<dbReference type="InterPro" id="IPR017853">
    <property type="entry name" value="GH"/>
</dbReference>
<dbReference type="Gene3D" id="2.60.40.10">
    <property type="entry name" value="Immunoglobulins"/>
    <property type="match status" value="2"/>
</dbReference>
<comment type="catalytic activity">
    <reaction evidence="1 8">
        <text>Hydrolysis of terminal non-reducing beta-D-galactose residues in beta-D-galactosides.</text>
        <dbReference type="EC" id="3.2.1.23"/>
    </reaction>
</comment>
<dbReference type="InterPro" id="IPR006101">
    <property type="entry name" value="Glyco_hydro_2"/>
</dbReference>
<dbReference type="InterPro" id="IPR006104">
    <property type="entry name" value="Glyco_hydro_2_N"/>
</dbReference>
<dbReference type="InterPro" id="IPR006102">
    <property type="entry name" value="Ig-like_GH2"/>
</dbReference>
<keyword evidence="5 8" id="KW-0378">Hydrolase</keyword>
<evidence type="ECO:0000256" key="6">
    <source>
        <dbReference type="ARBA" id="ARBA00023295"/>
    </source>
</evidence>
<dbReference type="SMART" id="SM01038">
    <property type="entry name" value="Bgal_small_N"/>
    <property type="match status" value="1"/>
</dbReference>
<dbReference type="Pfam" id="PF02837">
    <property type="entry name" value="Glyco_hydro_2_N"/>
    <property type="match status" value="1"/>
</dbReference>
<comment type="similarity">
    <text evidence="2 8">Belongs to the glycosyl hydrolase 2 family.</text>
</comment>
<dbReference type="InterPro" id="IPR036156">
    <property type="entry name" value="Beta-gal/glucu_dom_sf"/>
</dbReference>
<sequence>MISLENYWENPRLLHVNREQPRAYYIPYADTVSAKERKRGRSPYYQTLNGNWKFKYYDSIAKVEESFYREEADISAWDTLLVPSCWQAKGYDQLHYTNVNYPIPCDPPYVPDTNPAGSYVREFRISDTWDGKEKYVVFEGVNSCFYLWVNGVFVGFSKGSRIPAEFNITDYVHSGLNKMAVLVLKWCDGTYIEDQDLWRYSGIYRDVYLLAREKTHIRDVFIRQQFDEDYASVSLQLEIEATGKQNIRAELYDAEGNEITRSEIEGHGSLAMRLQIHEPVLWNAEQPYLYQLSLYSGEEVLSFSVGIRSVDIVDGVFRINGRPVKLKGVNRHDSHPELGQTIPINHMIRDLKLMKQHHINTIRTAHYPNDPRFLELCNEYGFYVIDEGDLECHGIGIAENWAEGAFHKLSADPEWQQAFVDRAERMVERDKNQACIVMWSLGNESGYDVNHIAMADWIRQRDSSRPVHYEGAAPAYKGHENTECLDIESRMYASVSEIEAYAAEPANTKPMFLCEYSHAMGNGPGDLKDYWDVIYRYPKLMGGCVWEWCDHGVKARTSDGTPYYAYGGDFGDKPNDGNFCIDGLVTPDRLPHNGLLELKQVLAPVRFEAVDLVQGLVKITNLYDFRDLRGIALFWKMEEEGRLLAQGKLGEYIVPPQQHEVIQVPYTLPEAAKGQVIVTLTCIAEEGTIGSVPGQELSFAQFELPVTVEKEIRSSSHQGYSDSGLYVHRQGHELMMNGLDFQHIFDMYHGCFVRISRNEVDMISQPAEFTIWRAPTDNDMYIRKEWIDEGYDRAGMKLYQSTWKKQETGEVEIRVTYSLGGYIRRPIMQGEAIWTVYANGEIRLHTQVEVREELPYLPRFGLRLTMPEGNEEVEYYGNGPHESYVDKRNSVKRGRYLTTVDSMFENYIMPQENGSRYGTEWATVSSELGMGLHFTSPKAFSMNVSHYTSDELTRAAHSHELRKSKETFVHLDYQMSGVGSNSCGPQLLEPYRLNQKTFGFSLNILPIFKEDI</sequence>
<dbReference type="InterPro" id="IPR050347">
    <property type="entry name" value="Bact_Beta-galactosidase"/>
</dbReference>
<dbReference type="Pfam" id="PF00703">
    <property type="entry name" value="Glyco_hydro_2"/>
    <property type="match status" value="1"/>
</dbReference>
<dbReference type="InterPro" id="IPR011013">
    <property type="entry name" value="Gal_mutarotase_sf_dom"/>
</dbReference>
<dbReference type="GO" id="GO:0005990">
    <property type="term" value="P:lactose catabolic process"/>
    <property type="evidence" value="ECO:0007669"/>
    <property type="project" value="TreeGrafter"/>
</dbReference>
<organism evidence="10 11">
    <name type="scientific">Paenibacillus swuensis</name>
    <dbReference type="NCBI Taxonomy" id="1178515"/>
    <lineage>
        <taxon>Bacteria</taxon>
        <taxon>Bacillati</taxon>
        <taxon>Bacillota</taxon>
        <taxon>Bacilli</taxon>
        <taxon>Bacillales</taxon>
        <taxon>Paenibacillaceae</taxon>
        <taxon>Paenibacillus</taxon>
    </lineage>
</organism>
<dbReference type="GO" id="GO:0009341">
    <property type="term" value="C:beta-galactosidase complex"/>
    <property type="evidence" value="ECO:0007669"/>
    <property type="project" value="InterPro"/>
</dbReference>
<dbReference type="SUPFAM" id="SSF49303">
    <property type="entry name" value="beta-Galactosidase/glucuronidase domain"/>
    <property type="match status" value="2"/>
</dbReference>
<keyword evidence="11" id="KW-1185">Reference proteome</keyword>
<reference evidence="10 11" key="1">
    <citation type="submission" date="2015-01" db="EMBL/GenBank/DDBJ databases">
        <title>Paenibacillus swuensis/DY6/whole genome sequencing.</title>
        <authorList>
            <person name="Kim M.K."/>
            <person name="Srinivasan S."/>
            <person name="Lee J.-J."/>
        </authorList>
    </citation>
    <scope>NUCLEOTIDE SEQUENCE [LARGE SCALE GENOMIC DNA]</scope>
    <source>
        <strain evidence="10 11">DY6</strain>
    </source>
</reference>
<dbReference type="SUPFAM" id="SSF51445">
    <property type="entry name" value="(Trans)glycosidases"/>
    <property type="match status" value="1"/>
</dbReference>
<keyword evidence="6 8" id="KW-0326">Glycosidase</keyword>
<dbReference type="PROSITE" id="PS00719">
    <property type="entry name" value="GLYCOSYL_HYDROL_F2_1"/>
    <property type="match status" value="1"/>
</dbReference>